<gene>
    <name evidence="1" type="ORF">GKJPGBOP_00464</name>
</gene>
<sequence length="141" mass="15000">MSPVPLAAARSADGSDWVPHHGTHRVTKVGVWWDIVRVSGELGIAALQALRQRTECPIGPVAADPDGFGGPRLYFFVPPGTADHWDVFGTTALGPAFYVVVPDAACVQPPGPHWAVSPDAGRILTCPRALREAVKAAMRFP</sequence>
<name>A0A401VUU0_STREY</name>
<evidence type="ECO:0000313" key="2">
    <source>
        <dbReference type="Proteomes" id="UP000286746"/>
    </source>
</evidence>
<keyword evidence="2" id="KW-1185">Reference proteome</keyword>
<protein>
    <recommendedName>
        <fullName evidence="3">DNA primase/polymerase bifunctional N-terminal domain-containing protein</fullName>
    </recommendedName>
</protein>
<dbReference type="AlphaFoldDB" id="A0A401VUU0"/>
<proteinExistence type="predicted"/>
<organism evidence="1 2">
    <name type="scientific">Streptomyces paromomycinus</name>
    <name type="common">Streptomyces rimosus subsp. paromomycinus</name>
    <dbReference type="NCBI Taxonomy" id="92743"/>
    <lineage>
        <taxon>Bacteria</taxon>
        <taxon>Bacillati</taxon>
        <taxon>Actinomycetota</taxon>
        <taxon>Actinomycetes</taxon>
        <taxon>Kitasatosporales</taxon>
        <taxon>Streptomycetaceae</taxon>
        <taxon>Streptomyces</taxon>
    </lineage>
</organism>
<reference evidence="1 2" key="1">
    <citation type="submission" date="2018-11" db="EMBL/GenBank/DDBJ databases">
        <title>Whole genome sequence of Streptomyces paromomycinus NBRC 15454(T).</title>
        <authorList>
            <person name="Komaki H."/>
            <person name="Tamura T."/>
        </authorList>
    </citation>
    <scope>NUCLEOTIDE SEQUENCE [LARGE SCALE GENOMIC DNA]</scope>
    <source>
        <strain evidence="1 2">NBRC 15454</strain>
    </source>
</reference>
<dbReference type="EMBL" id="BHZD01000001">
    <property type="protein sequence ID" value="GCD40811.1"/>
    <property type="molecule type" value="Genomic_DNA"/>
</dbReference>
<accession>A0A401VUU0</accession>
<evidence type="ECO:0008006" key="3">
    <source>
        <dbReference type="Google" id="ProtNLM"/>
    </source>
</evidence>
<evidence type="ECO:0000313" key="1">
    <source>
        <dbReference type="EMBL" id="GCD40811.1"/>
    </source>
</evidence>
<dbReference type="RefSeq" id="WP_125051341.1">
    <property type="nucleotide sequence ID" value="NZ_BHZD01000001.1"/>
</dbReference>
<dbReference type="Proteomes" id="UP000286746">
    <property type="component" value="Unassembled WGS sequence"/>
</dbReference>
<comment type="caution">
    <text evidence="1">The sequence shown here is derived from an EMBL/GenBank/DDBJ whole genome shotgun (WGS) entry which is preliminary data.</text>
</comment>